<proteinExistence type="predicted"/>
<dbReference type="SUPFAM" id="SSF55136">
    <property type="entry name" value="Probable bacterial effector-binding domain"/>
    <property type="match status" value="1"/>
</dbReference>
<evidence type="ECO:0000313" key="4">
    <source>
        <dbReference type="EMBL" id="MDN4463526.1"/>
    </source>
</evidence>
<dbReference type="InterPro" id="IPR010499">
    <property type="entry name" value="AraC_E-bd"/>
</dbReference>
<dbReference type="InterPro" id="IPR047057">
    <property type="entry name" value="MerR_fam"/>
</dbReference>
<feature type="coiled-coil region" evidence="2">
    <location>
        <begin position="86"/>
        <end position="113"/>
    </location>
</feature>
<dbReference type="PANTHER" id="PTHR30204:SF97">
    <property type="entry name" value="MERR FAMILY REGULATORY PROTEIN"/>
    <property type="match status" value="1"/>
</dbReference>
<dbReference type="CDD" id="cd01107">
    <property type="entry name" value="HTH_BmrR"/>
    <property type="match status" value="1"/>
</dbReference>
<keyword evidence="2" id="KW-0175">Coiled coil</keyword>
<dbReference type="InterPro" id="IPR029442">
    <property type="entry name" value="GyrI-like"/>
</dbReference>
<dbReference type="PROSITE" id="PS00552">
    <property type="entry name" value="HTH_MERR_1"/>
    <property type="match status" value="1"/>
</dbReference>
<feature type="domain" description="HTH merR-type" evidence="3">
    <location>
        <begin position="1"/>
        <end position="71"/>
    </location>
</feature>
<gene>
    <name evidence="4" type="ORF">KZC48_03785</name>
</gene>
<protein>
    <submittedName>
        <fullName evidence="4">MerR family transcriptional regulator</fullName>
    </submittedName>
</protein>
<dbReference type="SMART" id="SM00871">
    <property type="entry name" value="AraC_E_bind"/>
    <property type="match status" value="1"/>
</dbReference>
<dbReference type="Gene3D" id="3.20.80.10">
    <property type="entry name" value="Regulatory factor, effector binding domain"/>
    <property type="match status" value="1"/>
</dbReference>
<keyword evidence="1" id="KW-0238">DNA-binding</keyword>
<reference evidence="4" key="1">
    <citation type="submission" date="2021-06" db="EMBL/GenBank/DDBJ databases">
        <title>Genome-based taxonomic framework of Microbacterium strains isolated from marine environment, the description of four new species and reclassification of four preexisting species.</title>
        <authorList>
            <person name="Lee S.D."/>
            <person name="Kim S.-M."/>
            <person name="Byeon Y.-S."/>
            <person name="Yang H.L."/>
            <person name="Kim I.S."/>
        </authorList>
    </citation>
    <scope>NUCLEOTIDE SEQUENCE</scope>
    <source>
        <strain evidence="4">KACC 20510</strain>
    </source>
</reference>
<evidence type="ECO:0000259" key="3">
    <source>
        <dbReference type="PROSITE" id="PS50937"/>
    </source>
</evidence>
<dbReference type="Proteomes" id="UP001172731">
    <property type="component" value="Unassembled WGS sequence"/>
</dbReference>
<dbReference type="InterPro" id="IPR000551">
    <property type="entry name" value="MerR-type_HTH_dom"/>
</dbReference>
<name>A0ABT8FQC7_9MICO</name>
<evidence type="ECO:0000313" key="5">
    <source>
        <dbReference type="Proteomes" id="UP001172731"/>
    </source>
</evidence>
<evidence type="ECO:0000256" key="1">
    <source>
        <dbReference type="ARBA" id="ARBA00023125"/>
    </source>
</evidence>
<dbReference type="SMART" id="SM00422">
    <property type="entry name" value="HTH_MERR"/>
    <property type="match status" value="1"/>
</dbReference>
<dbReference type="Gene3D" id="1.10.1660.10">
    <property type="match status" value="1"/>
</dbReference>
<dbReference type="PANTHER" id="PTHR30204">
    <property type="entry name" value="REDOX-CYCLING DRUG-SENSING TRANSCRIPTIONAL ACTIVATOR SOXR"/>
    <property type="match status" value="1"/>
</dbReference>
<dbReference type="Pfam" id="PF13411">
    <property type="entry name" value="MerR_1"/>
    <property type="match status" value="1"/>
</dbReference>
<comment type="caution">
    <text evidence="4">The sequence shown here is derived from an EMBL/GenBank/DDBJ whole genome shotgun (WGS) entry which is preliminary data.</text>
</comment>
<keyword evidence="5" id="KW-1185">Reference proteome</keyword>
<organism evidence="4 5">
    <name type="scientific">Microbacterium aurantiacum</name>
    <dbReference type="NCBI Taxonomy" id="162393"/>
    <lineage>
        <taxon>Bacteria</taxon>
        <taxon>Bacillati</taxon>
        <taxon>Actinomycetota</taxon>
        <taxon>Actinomycetes</taxon>
        <taxon>Micrococcales</taxon>
        <taxon>Microbacteriaceae</taxon>
        <taxon>Microbacterium</taxon>
    </lineage>
</organism>
<sequence length="270" mass="29916">MYTIGEFAALTRVSARMLRHYDAMGLLRPARVDDRTGYRSYTIDQLPRALRIAELRDLGVGLERIAGLHAEGDEDAALRTVLAERHRELSASVDEERRRLARIERRLRQLEGTTMPDVVYAELAPVTVYATDGVAPGVGPENVSPMIGPLIDRLDRALAQAGRRVIEPGIFWYEPRDDDRLGVYVAYTAEADPVPGVGYDVVTLPPVPLAATVRHHGDMTGIGESWGMLMERVVADGYRIVGDCREVYLHADGHVPGPDWVTELQVPVAR</sequence>
<dbReference type="PROSITE" id="PS50937">
    <property type="entry name" value="HTH_MERR_2"/>
    <property type="match status" value="1"/>
</dbReference>
<dbReference type="InterPro" id="IPR009061">
    <property type="entry name" value="DNA-bd_dom_put_sf"/>
</dbReference>
<dbReference type="Pfam" id="PF06445">
    <property type="entry name" value="GyrI-like"/>
    <property type="match status" value="1"/>
</dbReference>
<dbReference type="InterPro" id="IPR011256">
    <property type="entry name" value="Reg_factor_effector_dom_sf"/>
</dbReference>
<evidence type="ECO:0000256" key="2">
    <source>
        <dbReference type="SAM" id="Coils"/>
    </source>
</evidence>
<dbReference type="SUPFAM" id="SSF46955">
    <property type="entry name" value="Putative DNA-binding domain"/>
    <property type="match status" value="1"/>
</dbReference>
<accession>A0ABT8FQC7</accession>
<dbReference type="EMBL" id="JAHWXI010000002">
    <property type="protein sequence ID" value="MDN4463526.1"/>
    <property type="molecule type" value="Genomic_DNA"/>
</dbReference>